<evidence type="ECO:0000256" key="1">
    <source>
        <dbReference type="ARBA" id="ARBA00004123"/>
    </source>
</evidence>
<feature type="domain" description="Homeobox" evidence="8">
    <location>
        <begin position="325"/>
        <end position="385"/>
    </location>
</feature>
<dbReference type="SMART" id="SM00355">
    <property type="entry name" value="ZnF_C2H2"/>
    <property type="match status" value="3"/>
</dbReference>
<dbReference type="InterPro" id="IPR013087">
    <property type="entry name" value="Znf_C2H2_type"/>
</dbReference>
<dbReference type="AlphaFoldDB" id="A0A6A6H0B4"/>
<dbReference type="PANTHER" id="PTHR24324:SF5">
    <property type="entry name" value="HEMATOPOIETICALLY-EXPRESSED HOMEOBOX PROTEIN HHEX"/>
    <property type="match status" value="1"/>
</dbReference>
<feature type="region of interest" description="Disordered" evidence="7">
    <location>
        <begin position="18"/>
        <end position="87"/>
    </location>
</feature>
<dbReference type="CDD" id="cd00086">
    <property type="entry name" value="homeodomain"/>
    <property type="match status" value="1"/>
</dbReference>
<organism evidence="9 10">
    <name type="scientific">Viridothelium virens</name>
    <name type="common">Speckled blister lichen</name>
    <name type="synonym">Trypethelium virens</name>
    <dbReference type="NCBI Taxonomy" id="1048519"/>
    <lineage>
        <taxon>Eukaryota</taxon>
        <taxon>Fungi</taxon>
        <taxon>Dikarya</taxon>
        <taxon>Ascomycota</taxon>
        <taxon>Pezizomycotina</taxon>
        <taxon>Dothideomycetes</taxon>
        <taxon>Dothideomycetes incertae sedis</taxon>
        <taxon>Trypetheliales</taxon>
        <taxon>Trypetheliaceae</taxon>
        <taxon>Viridothelium</taxon>
    </lineage>
</organism>
<dbReference type="PROSITE" id="PS00028">
    <property type="entry name" value="ZINC_FINGER_C2H2_1"/>
    <property type="match status" value="1"/>
</dbReference>
<evidence type="ECO:0000256" key="4">
    <source>
        <dbReference type="ARBA" id="ARBA00023242"/>
    </source>
</evidence>
<dbReference type="OrthoDB" id="10056939at2759"/>
<keyword evidence="2 5" id="KW-0238">DNA-binding</keyword>
<dbReference type="Proteomes" id="UP000800092">
    <property type="component" value="Unassembled WGS sequence"/>
</dbReference>
<protein>
    <recommendedName>
        <fullName evidence="8">Homeobox domain-containing protein</fullName>
    </recommendedName>
</protein>
<dbReference type="SMART" id="SM00389">
    <property type="entry name" value="HOX"/>
    <property type="match status" value="1"/>
</dbReference>
<feature type="region of interest" description="Disordered" evidence="7">
    <location>
        <begin position="296"/>
        <end position="333"/>
    </location>
</feature>
<evidence type="ECO:0000313" key="9">
    <source>
        <dbReference type="EMBL" id="KAF2231465.1"/>
    </source>
</evidence>
<name>A0A6A6H0B4_VIRVR</name>
<evidence type="ECO:0000313" key="10">
    <source>
        <dbReference type="Proteomes" id="UP000800092"/>
    </source>
</evidence>
<dbReference type="Gene3D" id="3.30.160.60">
    <property type="entry name" value="Classic Zinc Finger"/>
    <property type="match status" value="1"/>
</dbReference>
<sequence>MSQWNASSDFWMSPAATLPESSTAQAWTDPSKASDEQKRRARADPSTQQSDVLQWQDGLDMFSDRDMFPNSAPSTSFSHPAQAPRQNKASRLLGDMSYTYPYAQSDLQSQIPLTGNPSAFDADAPLPKEYQNYLTGSNAAALSGFSGFTDPFQPAHGQQDTYGLGQWSQDSQIPNQPLPPVLPSQTHLHPGYTTRPDTFDATSSALSNEFNFQFNDHALSGLNDTSSLGAPTLQFHAPHLTDASVADYNAPHLSENFVMPSTEGYHGYGYQPNVLSMGSENIGLAIAGPPPGSLPQDSYSVASITPGRSDAGASSLGKSLSPRTTEAPPHRGRIPSDAKAVLEQHFEHNAYPTKEEVEQLANRLGLKPKTVKNWFGNTRQRRPCSGKYLSRSRNPVQSVFTDVSNSLTEPTEGPPTGANPITHDGEGNPIPTQLTKQTLDRASLSSEASSIERFEQEPIEDGPVSLEAIERAAPTYKTFLALNNPEELAQPYTPNQRGPRSVASSNGDSTGASSTSGASGLSSSSAKSATSLGRAPRRGRRRYRHNPYGTRPGKDDGKTDPLQEAQGGKATKYHCTWCFARFARPYEWKRHQETLHVPRQVWVCTPGVKKDDLQPPQVCPYCMKLYPDEQHLQEHNYYTCAKKSISKRTFARKDHLFQHIRQVHLKHADDEQLNQFSEWRGEAEQLPPESRALWCGFCRRYHSSWEKRVKDVARHFGEGEDLSTWWDPDVGWLRPSQYKDTNLPLTVTCRCCAQPKTFDNQQDARRHYESTGEPWQLELDLTRMRFHTRDEVDKHRNYMSLRTHPRHFWSCYQIQDLSGCITPAGASFKSPQASPASPSSTVPLDTCNFCGEPFPPDSDYGMRLDHLENKHQLRLCKQTKFYDVEGFRSHLKHRHRGVHGEHTRALEKVARRDEKDPPVRLERSPSSMEAAIEMQGLRSWSVGGDSEGGKRPKLFNALSGMTKKLSSFRKGAS</sequence>
<dbReference type="SUPFAM" id="SSF46689">
    <property type="entry name" value="Homeodomain-like"/>
    <property type="match status" value="1"/>
</dbReference>
<evidence type="ECO:0000256" key="7">
    <source>
        <dbReference type="SAM" id="MobiDB-lite"/>
    </source>
</evidence>
<dbReference type="Pfam" id="PF00046">
    <property type="entry name" value="Homeodomain"/>
    <property type="match status" value="1"/>
</dbReference>
<keyword evidence="10" id="KW-1185">Reference proteome</keyword>
<keyword evidence="4 5" id="KW-0539">Nucleus</keyword>
<evidence type="ECO:0000256" key="6">
    <source>
        <dbReference type="RuleBase" id="RU000682"/>
    </source>
</evidence>
<evidence type="ECO:0000259" key="8">
    <source>
        <dbReference type="PROSITE" id="PS50071"/>
    </source>
</evidence>
<dbReference type="InterPro" id="IPR051000">
    <property type="entry name" value="Homeobox_DNA-bind_prot"/>
</dbReference>
<feature type="region of interest" description="Disordered" evidence="7">
    <location>
        <begin position="403"/>
        <end position="461"/>
    </location>
</feature>
<dbReference type="GO" id="GO:0005634">
    <property type="term" value="C:nucleus"/>
    <property type="evidence" value="ECO:0007669"/>
    <property type="project" value="UniProtKB-SubCell"/>
</dbReference>
<feature type="compositionally biased region" description="Polar residues" evidence="7">
    <location>
        <begin position="71"/>
        <end position="87"/>
    </location>
</feature>
<evidence type="ECO:0000256" key="2">
    <source>
        <dbReference type="ARBA" id="ARBA00023125"/>
    </source>
</evidence>
<evidence type="ECO:0000256" key="5">
    <source>
        <dbReference type="PROSITE-ProRule" id="PRU00108"/>
    </source>
</evidence>
<dbReference type="PANTHER" id="PTHR24324">
    <property type="entry name" value="HOMEOBOX PROTEIN HHEX"/>
    <property type="match status" value="1"/>
</dbReference>
<proteinExistence type="predicted"/>
<feature type="compositionally biased region" description="Low complexity" evidence="7">
    <location>
        <begin position="503"/>
        <end position="534"/>
    </location>
</feature>
<dbReference type="GO" id="GO:0006357">
    <property type="term" value="P:regulation of transcription by RNA polymerase II"/>
    <property type="evidence" value="ECO:0007669"/>
    <property type="project" value="TreeGrafter"/>
</dbReference>
<comment type="subcellular location">
    <subcellularLocation>
        <location evidence="1 5 6">Nucleus</location>
    </subcellularLocation>
</comment>
<feature type="compositionally biased region" description="Basic and acidic residues" evidence="7">
    <location>
        <begin position="552"/>
        <end position="561"/>
    </location>
</feature>
<gene>
    <name evidence="9" type="ORF">EV356DRAFT_518481</name>
</gene>
<accession>A0A6A6H0B4</accession>
<feature type="region of interest" description="Disordered" evidence="7">
    <location>
        <begin position="489"/>
        <end position="566"/>
    </location>
</feature>
<reference evidence="9" key="1">
    <citation type="journal article" date="2020" name="Stud. Mycol.">
        <title>101 Dothideomycetes genomes: a test case for predicting lifestyles and emergence of pathogens.</title>
        <authorList>
            <person name="Haridas S."/>
            <person name="Albert R."/>
            <person name="Binder M."/>
            <person name="Bloem J."/>
            <person name="Labutti K."/>
            <person name="Salamov A."/>
            <person name="Andreopoulos B."/>
            <person name="Baker S."/>
            <person name="Barry K."/>
            <person name="Bills G."/>
            <person name="Bluhm B."/>
            <person name="Cannon C."/>
            <person name="Castanera R."/>
            <person name="Culley D."/>
            <person name="Daum C."/>
            <person name="Ezra D."/>
            <person name="Gonzalez J."/>
            <person name="Henrissat B."/>
            <person name="Kuo A."/>
            <person name="Liang C."/>
            <person name="Lipzen A."/>
            <person name="Lutzoni F."/>
            <person name="Magnuson J."/>
            <person name="Mondo S."/>
            <person name="Nolan M."/>
            <person name="Ohm R."/>
            <person name="Pangilinan J."/>
            <person name="Park H.-J."/>
            <person name="Ramirez L."/>
            <person name="Alfaro M."/>
            <person name="Sun H."/>
            <person name="Tritt A."/>
            <person name="Yoshinaga Y."/>
            <person name="Zwiers L.-H."/>
            <person name="Turgeon B."/>
            <person name="Goodwin S."/>
            <person name="Spatafora J."/>
            <person name="Crous P."/>
            <person name="Grigoriev I."/>
        </authorList>
    </citation>
    <scope>NUCLEOTIDE SEQUENCE</scope>
    <source>
        <strain evidence="9">Tuck. ex Michener</strain>
    </source>
</reference>
<feature type="DNA-binding region" description="Homeobox" evidence="5">
    <location>
        <begin position="327"/>
        <end position="386"/>
    </location>
</feature>
<feature type="compositionally biased region" description="Polar residues" evidence="7">
    <location>
        <begin position="19"/>
        <end position="28"/>
    </location>
</feature>
<keyword evidence="3 5" id="KW-0371">Homeobox</keyword>
<dbReference type="InterPro" id="IPR009057">
    <property type="entry name" value="Homeodomain-like_sf"/>
</dbReference>
<evidence type="ECO:0000256" key="3">
    <source>
        <dbReference type="ARBA" id="ARBA00023155"/>
    </source>
</evidence>
<dbReference type="GO" id="GO:0030154">
    <property type="term" value="P:cell differentiation"/>
    <property type="evidence" value="ECO:0007669"/>
    <property type="project" value="TreeGrafter"/>
</dbReference>
<dbReference type="InterPro" id="IPR001356">
    <property type="entry name" value="HD"/>
</dbReference>
<dbReference type="Gene3D" id="1.10.10.60">
    <property type="entry name" value="Homeodomain-like"/>
    <property type="match status" value="1"/>
</dbReference>
<dbReference type="PROSITE" id="PS50071">
    <property type="entry name" value="HOMEOBOX_2"/>
    <property type="match status" value="1"/>
</dbReference>
<feature type="compositionally biased region" description="Basic residues" evidence="7">
    <location>
        <begin position="535"/>
        <end position="545"/>
    </location>
</feature>
<dbReference type="EMBL" id="ML991826">
    <property type="protein sequence ID" value="KAF2231465.1"/>
    <property type="molecule type" value="Genomic_DNA"/>
</dbReference>
<dbReference type="GO" id="GO:0000978">
    <property type="term" value="F:RNA polymerase II cis-regulatory region sequence-specific DNA binding"/>
    <property type="evidence" value="ECO:0007669"/>
    <property type="project" value="TreeGrafter"/>
</dbReference>